<evidence type="ECO:0000313" key="2">
    <source>
        <dbReference type="EMBL" id="RIJ20446.1"/>
    </source>
</evidence>
<sequence length="187" mass="20301">MAVTGCGLDGQGTGAADVPREEARMGSDASSLVDNAIEDDSAEARRDQPVDASMPPVDAGDPADIAQRWASALEARDWETARLSWGESGMASGLDAEEFEVAFSKYRTINISFGEARQEDTAGTLYYEVPVTMAGELENGNAYRMEGPLLLSRVNDVPGASTEERKWHIEMSDLRPRRVDKETGSIR</sequence>
<protein>
    <submittedName>
        <fullName evidence="2">Uncharacterized protein</fullName>
    </submittedName>
</protein>
<name>A0A399QNM4_9PROT</name>
<feature type="region of interest" description="Disordered" evidence="1">
    <location>
        <begin position="1"/>
        <end position="61"/>
    </location>
</feature>
<dbReference type="AlphaFoldDB" id="A0A399QNM4"/>
<dbReference type="Proteomes" id="UP000265431">
    <property type="component" value="Unassembled WGS sequence"/>
</dbReference>
<keyword evidence="3" id="KW-1185">Reference proteome</keyword>
<reference evidence="2 3" key="1">
    <citation type="submission" date="2018-08" db="EMBL/GenBank/DDBJ databases">
        <title>Henriciella mobilis sp. nov., isolated from seawater.</title>
        <authorList>
            <person name="Cheng H."/>
            <person name="Wu Y.-H."/>
            <person name="Xu X.-W."/>
            <person name="Guo L.-L."/>
        </authorList>
    </citation>
    <scope>NUCLEOTIDE SEQUENCE [LARGE SCALE GENOMIC DNA]</scope>
    <source>
        <strain evidence="2 3">CCUG66934</strain>
    </source>
</reference>
<dbReference type="EMBL" id="QWGB01000014">
    <property type="protein sequence ID" value="RIJ20446.1"/>
    <property type="molecule type" value="Genomic_DNA"/>
</dbReference>
<gene>
    <name evidence="2" type="ORF">D1224_15100</name>
</gene>
<evidence type="ECO:0000256" key="1">
    <source>
        <dbReference type="SAM" id="MobiDB-lite"/>
    </source>
</evidence>
<comment type="caution">
    <text evidence="2">The sequence shown here is derived from an EMBL/GenBank/DDBJ whole genome shotgun (WGS) entry which is preliminary data.</text>
</comment>
<evidence type="ECO:0000313" key="3">
    <source>
        <dbReference type="Proteomes" id="UP000265431"/>
    </source>
</evidence>
<accession>A0A399QNM4</accession>
<organism evidence="2 3">
    <name type="scientific">Henriciella barbarensis</name>
    <dbReference type="NCBI Taxonomy" id="86342"/>
    <lineage>
        <taxon>Bacteria</taxon>
        <taxon>Pseudomonadati</taxon>
        <taxon>Pseudomonadota</taxon>
        <taxon>Alphaproteobacteria</taxon>
        <taxon>Hyphomonadales</taxon>
        <taxon>Hyphomonadaceae</taxon>
        <taxon>Henriciella</taxon>
    </lineage>
</organism>
<proteinExistence type="predicted"/>